<dbReference type="NCBIfam" id="TIGR04096">
    <property type="entry name" value="dnd_rel_methyl"/>
    <property type="match status" value="1"/>
</dbReference>
<reference evidence="1" key="2">
    <citation type="journal article" date="2022" name="Microbiol. Resour. Announc.">
        <title>Metagenome Sequencing to Explore Phylogenomics of Terrestrial Cyanobacteria.</title>
        <authorList>
            <person name="Ward R.D."/>
            <person name="Stajich J.E."/>
            <person name="Johansen J.R."/>
            <person name="Huntemann M."/>
            <person name="Clum A."/>
            <person name="Foster B."/>
            <person name="Foster B."/>
            <person name="Roux S."/>
            <person name="Palaniappan K."/>
            <person name="Varghese N."/>
            <person name="Mukherjee S."/>
            <person name="Reddy T.B.K."/>
            <person name="Daum C."/>
            <person name="Copeland A."/>
            <person name="Chen I.A."/>
            <person name="Ivanova N.N."/>
            <person name="Kyrpides N.C."/>
            <person name="Shapiro N."/>
            <person name="Eloe-Fadrosh E.A."/>
            <person name="Pietrasiak N."/>
        </authorList>
    </citation>
    <scope>NUCLEOTIDE SEQUENCE</scope>
    <source>
        <strain evidence="1">CPER-KK1</strain>
    </source>
</reference>
<dbReference type="GO" id="GO:0008168">
    <property type="term" value="F:methyltransferase activity"/>
    <property type="evidence" value="ECO:0007669"/>
    <property type="project" value="UniProtKB-KW"/>
</dbReference>
<proteinExistence type="predicted"/>
<evidence type="ECO:0000313" key="2">
    <source>
        <dbReference type="Proteomes" id="UP000753908"/>
    </source>
</evidence>
<evidence type="ECO:0000313" key="1">
    <source>
        <dbReference type="EMBL" id="MBW4548950.1"/>
    </source>
</evidence>
<comment type="caution">
    <text evidence="1">The sequence shown here is derived from an EMBL/GenBank/DDBJ whole genome shotgun (WGS) entry which is preliminary data.</text>
</comment>
<dbReference type="Proteomes" id="UP000753908">
    <property type="component" value="Unassembled WGS sequence"/>
</dbReference>
<accession>A0A951PRK0</accession>
<dbReference type="GO" id="GO:0032259">
    <property type="term" value="P:methylation"/>
    <property type="evidence" value="ECO:0007669"/>
    <property type="project" value="UniProtKB-KW"/>
</dbReference>
<dbReference type="AlphaFoldDB" id="A0A951PRK0"/>
<sequence>MVAPLPEAPEIERHRAAIVRTDLSKPVRLAIESAILSKDTTFFDYGCGHGGDVERTANQGYISTGWDPYYQPNTPVIPADIVNLGYVINVIENPAERRESLSKAWELTQKVLIVSAQVLIDERSSGQIAYGDGIVTRRNTFQKYYEQEELKAYIDQVLGVEAIPVALGIYFVFRDEAQAENFLASRFRSRTTTPRIRANIKRFEDYQELLAPLMAFVTERGRLPVSTELANFPDILSEFSTLRRAFQVILQATDETEWDAIAEKRRQDLLVYLALTQFSHRPRFSNLNSIVQNDIKALFGNYKQACAAADLMLISVGDNRLIANCCKRSNIGKLLPSALYVHISALENLNPQLRLYEGCASRTIGRMDGATLVKFNINVPKISYLFYPDFDTDPHPALQTSMQIDLRDLQVTYRDYDTSDNPPILHRKETFVTPDYPLYEKFARLTHQEENWGLLNQTSRIGTRKGWQKCLKEHCAELKGHRVYWRKDADPYRVKLLLSARNRNKSDGVMG</sequence>
<keyword evidence="1" id="KW-0489">Methyltransferase</keyword>
<dbReference type="InterPro" id="IPR024019">
    <property type="entry name" value="CHP04096"/>
</dbReference>
<name>A0A951PRK0_9CYAN</name>
<protein>
    <submittedName>
        <fullName evidence="1">DNA phosphorothioation-associated putative methyltransferase</fullName>
    </submittedName>
</protein>
<organism evidence="1 2">
    <name type="scientific">Symplocastrum torsivum CPER-KK1</name>
    <dbReference type="NCBI Taxonomy" id="450513"/>
    <lineage>
        <taxon>Bacteria</taxon>
        <taxon>Bacillati</taxon>
        <taxon>Cyanobacteriota</taxon>
        <taxon>Cyanophyceae</taxon>
        <taxon>Oscillatoriophycideae</taxon>
        <taxon>Oscillatoriales</taxon>
        <taxon>Microcoleaceae</taxon>
        <taxon>Symplocastrum</taxon>
    </lineage>
</organism>
<dbReference type="EMBL" id="JAHHIF010000077">
    <property type="protein sequence ID" value="MBW4548950.1"/>
    <property type="molecule type" value="Genomic_DNA"/>
</dbReference>
<gene>
    <name evidence="1" type="ORF">KME25_31785</name>
</gene>
<reference evidence="1" key="1">
    <citation type="submission" date="2021-05" db="EMBL/GenBank/DDBJ databases">
        <authorList>
            <person name="Pietrasiak N."/>
            <person name="Ward R."/>
            <person name="Stajich J.E."/>
            <person name="Kurbessoian T."/>
        </authorList>
    </citation>
    <scope>NUCLEOTIDE SEQUENCE</scope>
    <source>
        <strain evidence="1">CPER-KK1</strain>
    </source>
</reference>
<keyword evidence="1" id="KW-0808">Transferase</keyword>